<keyword evidence="3" id="KW-0808">Transferase</keyword>
<dbReference type="GO" id="GO:0005737">
    <property type="term" value="C:cytoplasm"/>
    <property type="evidence" value="ECO:0007669"/>
    <property type="project" value="TreeGrafter"/>
</dbReference>
<dbReference type="InterPro" id="IPR013785">
    <property type="entry name" value="Aldolase_TIM"/>
</dbReference>
<dbReference type="PANTHER" id="PTHR32179:SF3">
    <property type="entry name" value="NICOTINATE-NUCLEOTIDE PYROPHOSPHORYLASE [CARBOXYLATING]"/>
    <property type="match status" value="1"/>
</dbReference>
<evidence type="ECO:0000313" key="6">
    <source>
        <dbReference type="Proteomes" id="UP001165082"/>
    </source>
</evidence>
<dbReference type="PIRSF" id="PIRSF006250">
    <property type="entry name" value="NadC_ModD"/>
    <property type="match status" value="1"/>
</dbReference>
<dbReference type="GO" id="GO:0004514">
    <property type="term" value="F:nicotinate-nucleotide diphosphorylase (carboxylating) activity"/>
    <property type="evidence" value="ECO:0007669"/>
    <property type="project" value="InterPro"/>
</dbReference>
<dbReference type="AlphaFoldDB" id="A0A9W7CCE8"/>
<keyword evidence="6" id="KW-1185">Reference proteome</keyword>
<organism evidence="5 6">
    <name type="scientific">Triparma retinervis</name>
    <dbReference type="NCBI Taxonomy" id="2557542"/>
    <lineage>
        <taxon>Eukaryota</taxon>
        <taxon>Sar</taxon>
        <taxon>Stramenopiles</taxon>
        <taxon>Ochrophyta</taxon>
        <taxon>Bolidophyceae</taxon>
        <taxon>Parmales</taxon>
        <taxon>Triparmaceae</taxon>
        <taxon>Triparma</taxon>
    </lineage>
</organism>
<comment type="similarity">
    <text evidence="2">Belongs to the NadC/ModD family.</text>
</comment>
<sequence length="241" mass="25687">MCESWIADDIPSHFDIGGMVVGSRPGVAHLYMKQSGILAGLPFFTSTFASLPGCTVTLVGSPSLPPLPDASCPGSKYTMSPPVEGSFYEYSGKPILLAIVEGPLNQILRGERTALCALSRCSGVATDSRSMVSLGRSLKWRGLVAGTRKTTPGFRTCEKYGLMACGAGADAVMLDNMGGEEARECAREIKEKFKDVVVEVSGGITRENMGDYAGEFVDVISCGKLTQGYQCLDFSLKVQQE</sequence>
<dbReference type="InterPro" id="IPR002638">
    <property type="entry name" value="Quinolinate_PRibosylTrfase_C"/>
</dbReference>
<evidence type="ECO:0000256" key="2">
    <source>
        <dbReference type="ARBA" id="ARBA00009400"/>
    </source>
</evidence>
<dbReference type="Pfam" id="PF01729">
    <property type="entry name" value="QRPTase_C"/>
    <property type="match status" value="1"/>
</dbReference>
<name>A0A9W7CCE8_9STRA</name>
<protein>
    <recommendedName>
        <fullName evidence="4">Quinolinate phosphoribosyl transferase C-terminal domain-containing protein</fullName>
    </recommendedName>
</protein>
<dbReference type="PANTHER" id="PTHR32179">
    <property type="entry name" value="NICOTINATE-NUCLEOTIDE PYROPHOSPHORYLASE [CARBOXYLATING]"/>
    <property type="match status" value="1"/>
</dbReference>
<dbReference type="EMBL" id="BRXZ01000057">
    <property type="protein sequence ID" value="GMI04012.1"/>
    <property type="molecule type" value="Genomic_DNA"/>
</dbReference>
<evidence type="ECO:0000313" key="5">
    <source>
        <dbReference type="EMBL" id="GMI04012.1"/>
    </source>
</evidence>
<dbReference type="InterPro" id="IPR027277">
    <property type="entry name" value="NadC/ModD"/>
</dbReference>
<reference evidence="5" key="1">
    <citation type="submission" date="2022-07" db="EMBL/GenBank/DDBJ databases">
        <title>Genome analysis of Parmales, a sister group of diatoms, reveals the evolutionary specialization of diatoms from phago-mixotrophs to photoautotrophs.</title>
        <authorList>
            <person name="Ban H."/>
            <person name="Sato S."/>
            <person name="Yoshikawa S."/>
            <person name="Kazumasa Y."/>
            <person name="Nakamura Y."/>
            <person name="Ichinomiya M."/>
            <person name="Saitoh K."/>
            <person name="Sato N."/>
            <person name="Blanc-Mathieu R."/>
            <person name="Endo H."/>
            <person name="Kuwata A."/>
            <person name="Ogata H."/>
        </authorList>
    </citation>
    <scope>NUCLEOTIDE SEQUENCE</scope>
</reference>
<keyword evidence="3" id="KW-0328">Glycosyltransferase</keyword>
<dbReference type="InterPro" id="IPR037128">
    <property type="entry name" value="Quinolinate_PRibosylTase_N_sf"/>
</dbReference>
<dbReference type="Gene3D" id="3.90.1170.20">
    <property type="entry name" value="Quinolinate phosphoribosyl transferase, N-terminal domain"/>
    <property type="match status" value="1"/>
</dbReference>
<proteinExistence type="inferred from homology"/>
<dbReference type="SUPFAM" id="SSF51690">
    <property type="entry name" value="Nicotinate/Quinolinate PRTase C-terminal domain-like"/>
    <property type="match status" value="1"/>
</dbReference>
<evidence type="ECO:0000256" key="1">
    <source>
        <dbReference type="ARBA" id="ARBA00004790"/>
    </source>
</evidence>
<evidence type="ECO:0000256" key="3">
    <source>
        <dbReference type="ARBA" id="ARBA00022676"/>
    </source>
</evidence>
<comment type="pathway">
    <text evidence="1">Cofactor biosynthesis; NAD(+) biosynthesis.</text>
</comment>
<dbReference type="SUPFAM" id="SSF54675">
    <property type="entry name" value="Nicotinate/Quinolinate PRTase N-terminal domain-like"/>
    <property type="match status" value="1"/>
</dbReference>
<dbReference type="Gene3D" id="3.20.20.70">
    <property type="entry name" value="Aldolase class I"/>
    <property type="match status" value="1"/>
</dbReference>
<evidence type="ECO:0000259" key="4">
    <source>
        <dbReference type="Pfam" id="PF01729"/>
    </source>
</evidence>
<comment type="caution">
    <text evidence="5">The sequence shown here is derived from an EMBL/GenBank/DDBJ whole genome shotgun (WGS) entry which is preliminary data.</text>
</comment>
<accession>A0A9W7CCE8</accession>
<feature type="domain" description="Quinolinate phosphoribosyl transferase C-terminal" evidence="4">
    <location>
        <begin position="165"/>
        <end position="237"/>
    </location>
</feature>
<dbReference type="Proteomes" id="UP001165082">
    <property type="component" value="Unassembled WGS sequence"/>
</dbReference>
<dbReference type="InterPro" id="IPR036068">
    <property type="entry name" value="Nicotinate_pribotase-like_C"/>
</dbReference>
<gene>
    <name evidence="5" type="ORF">TrRE_jg6756</name>
</gene>
<dbReference type="GO" id="GO:0034213">
    <property type="term" value="P:quinolinate catabolic process"/>
    <property type="evidence" value="ECO:0007669"/>
    <property type="project" value="TreeGrafter"/>
</dbReference>
<dbReference type="GO" id="GO:0009435">
    <property type="term" value="P:NAD+ biosynthetic process"/>
    <property type="evidence" value="ECO:0007669"/>
    <property type="project" value="InterPro"/>
</dbReference>
<dbReference type="OrthoDB" id="10067394at2759"/>